<dbReference type="Proteomes" id="UP000536275">
    <property type="component" value="Unassembled WGS sequence"/>
</dbReference>
<dbReference type="Pfam" id="PF11927">
    <property type="entry name" value="HODM_asu-like"/>
    <property type="match status" value="1"/>
</dbReference>
<evidence type="ECO:0000313" key="2">
    <source>
        <dbReference type="Proteomes" id="UP000536275"/>
    </source>
</evidence>
<dbReference type="EMBL" id="JABWAD010000061">
    <property type="protein sequence ID" value="KAF6063099.1"/>
    <property type="molecule type" value="Genomic_DNA"/>
</dbReference>
<sequence length="499" mass="58816">MITLPKINFYHSSKRLHLINYYIFLGFMKTIYNKDHFAKLKSLNERISKNAEIGGAYFGYLMLYKLGTCKYIDICTSKVFKRDVCLVTGLEQPFEGQYGSVYGSNEPLPDPTPLMITPEEVSNYDDRPWRPFRWPYHQTMAIFKLDINHWLDMDKYYMHYIKEKERIRHKYGKQNFDMLPEGYDGCFELMETVTNHLIARYPLLFTVLKDGNYEKGKTGDGKIIRNEITKEILDMTLPLKESPLVYVSKLAKEDFYVVKKNPTDGLHYLVGAAVPFPGGSFGIDQKIGHHIDTIHADVPYYKEKLKKSMERWFDRMKPNDPVERASWYITWDVKLKVNNIYQRPEFKPNLEAEMKSTDPKEFNVRVERQTLRRLPKSNVIIFTNHPVFYSIEEMKDEPMIPSLLKKILYEGPEDILKYKNFPLIRDHLAEYLDKLVARQYELGIINDETPLKTQPTYPFAYWSKTNFDYVNGWSNPSPSYDKKNMKTDTLKNVKLADNE</sequence>
<reference evidence="1 2" key="1">
    <citation type="submission" date="2020-03" db="EMBL/GenBank/DDBJ databases">
        <title>FDA dAtabase for Regulatory Grade micrObial Sequences (FDA-ARGOS): Supporting development and validation of Infectious Disease Dx tests.</title>
        <authorList>
            <person name="Campos J."/>
            <person name="Goldberg B."/>
            <person name="Tallon L."/>
            <person name="Sadzewicz L."/>
            <person name="Vavikolanu K."/>
            <person name="Mehta A."/>
            <person name="Aluvathingal J."/>
            <person name="Nadendla S."/>
            <person name="Nandy P."/>
            <person name="Geyer C."/>
            <person name="Yan Y."/>
            <person name="Sichtig H."/>
        </authorList>
    </citation>
    <scope>NUCLEOTIDE SEQUENCE [LARGE SCALE GENOMIC DNA]</scope>
    <source>
        <strain evidence="1 2">FDAARGOS_656</strain>
    </source>
</reference>
<organism evidence="1 2">
    <name type="scientific">Candida albicans</name>
    <name type="common">Yeast</name>
    <dbReference type="NCBI Taxonomy" id="5476"/>
    <lineage>
        <taxon>Eukaryota</taxon>
        <taxon>Fungi</taxon>
        <taxon>Dikarya</taxon>
        <taxon>Ascomycota</taxon>
        <taxon>Saccharomycotina</taxon>
        <taxon>Pichiomycetes</taxon>
        <taxon>Debaryomycetaceae</taxon>
        <taxon>Candida/Lodderomyces clade</taxon>
        <taxon>Candida</taxon>
    </lineage>
</organism>
<accession>A0A8H6BUM9</accession>
<evidence type="ECO:0000313" key="1">
    <source>
        <dbReference type="EMBL" id="KAF6063099.1"/>
    </source>
</evidence>
<dbReference type="AlphaFoldDB" id="A0A8H6BUM9"/>
<comment type="caution">
    <text evidence="1">The sequence shown here is derived from an EMBL/GenBank/DDBJ whole genome shotgun (WGS) entry which is preliminary data.</text>
</comment>
<protein>
    <submittedName>
        <fullName evidence="1">Uncharacterized protein</fullName>
    </submittedName>
</protein>
<proteinExistence type="predicted"/>
<gene>
    <name evidence="1" type="ORF">FOB64_006108</name>
</gene>
<dbReference type="InterPro" id="IPR021848">
    <property type="entry name" value="HODM_asu-like"/>
</dbReference>
<name>A0A8H6BUM9_CANAX</name>